<gene>
    <name evidence="3" type="ORF">F5878DRAFT_613177</name>
</gene>
<keyword evidence="4" id="KW-1185">Reference proteome</keyword>
<feature type="region of interest" description="Disordered" evidence="2">
    <location>
        <begin position="368"/>
        <end position="417"/>
    </location>
</feature>
<name>A0AA38PCL7_9AGAR</name>
<feature type="region of interest" description="Disordered" evidence="2">
    <location>
        <begin position="496"/>
        <end position="527"/>
    </location>
</feature>
<reference evidence="3" key="1">
    <citation type="submission" date="2022-08" db="EMBL/GenBank/DDBJ databases">
        <authorList>
            <consortium name="DOE Joint Genome Institute"/>
            <person name="Min B."/>
            <person name="Riley R."/>
            <person name="Sierra-Patev S."/>
            <person name="Naranjo-Ortiz M."/>
            <person name="Looney B."/>
            <person name="Konkel Z."/>
            <person name="Slot J.C."/>
            <person name="Sakamoto Y."/>
            <person name="Steenwyk J.L."/>
            <person name="Rokas A."/>
            <person name="Carro J."/>
            <person name="Camarero S."/>
            <person name="Ferreira P."/>
            <person name="Molpeceres G."/>
            <person name="Ruiz-Duenas F.J."/>
            <person name="Serrano A."/>
            <person name="Henrissat B."/>
            <person name="Drula E."/>
            <person name="Hughes K.W."/>
            <person name="Mata J.L."/>
            <person name="Ishikawa N.K."/>
            <person name="Vargas-Isla R."/>
            <person name="Ushijima S."/>
            <person name="Smith C.A."/>
            <person name="Ahrendt S."/>
            <person name="Andreopoulos W."/>
            <person name="He G."/>
            <person name="Labutti K."/>
            <person name="Lipzen A."/>
            <person name="Ng V."/>
            <person name="Sandor L."/>
            <person name="Barry K."/>
            <person name="Martinez A.T."/>
            <person name="Xiao Y."/>
            <person name="Gibbons J.G."/>
            <person name="Terashima K."/>
            <person name="Hibbett D.S."/>
            <person name="Grigoriev I.V."/>
        </authorList>
    </citation>
    <scope>NUCLEOTIDE SEQUENCE</scope>
    <source>
        <strain evidence="3">TFB9207</strain>
    </source>
</reference>
<feature type="region of interest" description="Disordered" evidence="2">
    <location>
        <begin position="1"/>
        <end position="338"/>
    </location>
</feature>
<dbReference type="Proteomes" id="UP001163846">
    <property type="component" value="Unassembled WGS sequence"/>
</dbReference>
<feature type="compositionally biased region" description="Basic and acidic residues" evidence="2">
    <location>
        <begin position="272"/>
        <end position="287"/>
    </location>
</feature>
<evidence type="ECO:0000313" key="4">
    <source>
        <dbReference type="Proteomes" id="UP001163846"/>
    </source>
</evidence>
<evidence type="ECO:0000256" key="2">
    <source>
        <dbReference type="SAM" id="MobiDB-lite"/>
    </source>
</evidence>
<feature type="compositionally biased region" description="Polar residues" evidence="2">
    <location>
        <begin position="113"/>
        <end position="123"/>
    </location>
</feature>
<dbReference type="AlphaFoldDB" id="A0AA38PCL7"/>
<feature type="compositionally biased region" description="Polar residues" evidence="2">
    <location>
        <begin position="216"/>
        <end position="232"/>
    </location>
</feature>
<accession>A0AA38PCL7</accession>
<proteinExistence type="predicted"/>
<feature type="compositionally biased region" description="Polar residues" evidence="2">
    <location>
        <begin position="628"/>
        <end position="644"/>
    </location>
</feature>
<feature type="region of interest" description="Disordered" evidence="2">
    <location>
        <begin position="615"/>
        <end position="644"/>
    </location>
</feature>
<feature type="compositionally biased region" description="Low complexity" evidence="2">
    <location>
        <begin position="91"/>
        <end position="101"/>
    </location>
</feature>
<sequence length="699" mass="75291">MVDTSGSRSKPTTRSSIRQSLNFASVGKAFADVMNKERNDSDRSARKTGKDSGKTSGLKPRPSLDNRPSPPPAKRSRTPDSKTITARRRSSLATASLSSRASVDDPSAVPTKVTPTAQSSVPARSSVLRPRPGSASNLPKYRPKSIILENGKKPGSPGLSGSRKRVSTSDDEDKTSSGEMAVDTSAQEQAKKESRPISPLPQRAALKAKSTDAKSRSNTPKADAHSTAQRASPNRMGKATIVAKTIPRPSSASSSSSSFTPRTPKASPGKGARVDRSVKVKDNHISDSSEGSSHAALPESPLVRHVRQRSKVETPPVQNAGNMSHITEADSDDEEDDVETMLAPVATLGAPTPAMPRLQPMRNRTRLVPVTPSKPFLPIHFDPPEASSTPPKNQDSPSFLRPNPSPGSDRSLRGGSILSWEQLATEASRTIPVDELGTMLSDMSAPFQPGPLSPMPTGNGNNSMLLDVNLPPNLLSSPGLSAFNSPSGYGSISQVLLPNATPSPAVPRHSHSHSHNSRQHKDPEEPGVDTAIATLLRLQLSSAENTAKERLMRLQDLEEELHNLKQARAHETEVLSQQVSILEAQLKTSLEARERSEGEQYAYTASLEEQLRHAKTEREHAVREATESARQQSDASLRSTIESQNRKTNAACAASLAAREWRNVREHCESELDVLAADKDTLVLLLGELDLTRQRLMAT</sequence>
<dbReference type="EMBL" id="MU806079">
    <property type="protein sequence ID" value="KAJ3840443.1"/>
    <property type="molecule type" value="Genomic_DNA"/>
</dbReference>
<feature type="compositionally biased region" description="Basic and acidic residues" evidence="2">
    <location>
        <begin position="34"/>
        <end position="53"/>
    </location>
</feature>
<keyword evidence="1" id="KW-0175">Coiled coil</keyword>
<organism evidence="3 4">
    <name type="scientific">Lentinula raphanica</name>
    <dbReference type="NCBI Taxonomy" id="153919"/>
    <lineage>
        <taxon>Eukaryota</taxon>
        <taxon>Fungi</taxon>
        <taxon>Dikarya</taxon>
        <taxon>Basidiomycota</taxon>
        <taxon>Agaricomycotina</taxon>
        <taxon>Agaricomycetes</taxon>
        <taxon>Agaricomycetidae</taxon>
        <taxon>Agaricales</taxon>
        <taxon>Marasmiineae</taxon>
        <taxon>Omphalotaceae</taxon>
        <taxon>Lentinula</taxon>
    </lineage>
</organism>
<protein>
    <submittedName>
        <fullName evidence="3">Uncharacterized protein</fullName>
    </submittedName>
</protein>
<feature type="compositionally biased region" description="Polar residues" evidence="2">
    <location>
        <begin position="386"/>
        <end position="397"/>
    </location>
</feature>
<evidence type="ECO:0000256" key="1">
    <source>
        <dbReference type="SAM" id="Coils"/>
    </source>
</evidence>
<feature type="coiled-coil region" evidence="1">
    <location>
        <begin position="540"/>
        <end position="574"/>
    </location>
</feature>
<feature type="compositionally biased region" description="Polar residues" evidence="2">
    <location>
        <begin position="316"/>
        <end position="325"/>
    </location>
</feature>
<feature type="compositionally biased region" description="Acidic residues" evidence="2">
    <location>
        <begin position="329"/>
        <end position="338"/>
    </location>
</feature>
<feature type="compositionally biased region" description="Basic residues" evidence="2">
    <location>
        <begin position="508"/>
        <end position="518"/>
    </location>
</feature>
<feature type="compositionally biased region" description="Polar residues" evidence="2">
    <location>
        <begin position="1"/>
        <end position="23"/>
    </location>
</feature>
<feature type="compositionally biased region" description="Basic and acidic residues" evidence="2">
    <location>
        <begin position="615"/>
        <end position="627"/>
    </location>
</feature>
<evidence type="ECO:0000313" key="3">
    <source>
        <dbReference type="EMBL" id="KAJ3840443.1"/>
    </source>
</evidence>
<comment type="caution">
    <text evidence="3">The sequence shown here is derived from an EMBL/GenBank/DDBJ whole genome shotgun (WGS) entry which is preliminary data.</text>
</comment>